<evidence type="ECO:0000313" key="2">
    <source>
        <dbReference type="Proteomes" id="UP000000447"/>
    </source>
</evidence>
<keyword evidence="2" id="KW-1185">Reference proteome</keyword>
<dbReference type="OrthoDB" id="5517944at2"/>
<proteinExistence type="predicted"/>
<dbReference type="EMBL" id="CP001276">
    <property type="protein sequence ID" value="ACM06866.1"/>
    <property type="molecule type" value="Genomic_DNA"/>
</dbReference>
<geneLocation type="plasmid" evidence="2">
    <name>Tros</name>
</geneLocation>
<dbReference type="RefSeq" id="WP_012642853.1">
    <property type="nucleotide sequence ID" value="NC_011961.1"/>
</dbReference>
<reference evidence="1 2" key="1">
    <citation type="journal article" date="2009" name="PLoS ONE">
        <title>Complete genome sequence of the aerobic CO-oxidizing thermophile Thermomicrobium roseum.</title>
        <authorList>
            <person name="Wu D."/>
            <person name="Raymond J."/>
            <person name="Wu M."/>
            <person name="Chatterji S."/>
            <person name="Ren Q."/>
            <person name="Graham J.E."/>
            <person name="Bryant D.A."/>
            <person name="Robb F."/>
            <person name="Colman A."/>
            <person name="Tallon L.J."/>
            <person name="Badger J.H."/>
            <person name="Madupu R."/>
            <person name="Ward N.L."/>
            <person name="Eisen J.A."/>
        </authorList>
    </citation>
    <scope>NUCLEOTIDE SEQUENCE [LARGE SCALE GENOMIC DNA]</scope>
    <source>
        <strain evidence="2">ATCC 27502 / DSM 5159 / P-2</strain>
        <plasmid evidence="1">unnamed</plasmid>
    </source>
</reference>
<dbReference type="AlphaFoldDB" id="B9L5D5"/>
<sequence length="118" mass="13187">MRPAYDPNALVRPAVFCRALLDALDASAGRRKRRKRDQTPDALGQELKRWILEQAIAADPEPDAFEAWLLDLVLRTPGSGGLRAMCQEVFMEYQLAQHDPDFRAWLALGAPSADKPLS</sequence>
<dbReference type="HOGENOM" id="CLU_157330_0_0_0"/>
<dbReference type="KEGG" id="tro:trd_A0062"/>
<dbReference type="Proteomes" id="UP000000447">
    <property type="component" value="Plasmid unnamed"/>
</dbReference>
<evidence type="ECO:0000313" key="1">
    <source>
        <dbReference type="EMBL" id="ACM06866.1"/>
    </source>
</evidence>
<protein>
    <submittedName>
        <fullName evidence="1">Type III secretion fhipep protein, putative</fullName>
    </submittedName>
</protein>
<dbReference type="eggNOG" id="ENOG50301EZ">
    <property type="taxonomic scope" value="Bacteria"/>
</dbReference>
<accession>B9L5D5</accession>
<gene>
    <name evidence="1" type="ordered locus">trd_A0062</name>
</gene>
<name>B9L5D5_THERP</name>
<keyword evidence="1" id="KW-0614">Plasmid</keyword>
<organism evidence="1 2">
    <name type="scientific">Thermomicrobium roseum (strain ATCC 27502 / DSM 5159 / P-2)</name>
    <dbReference type="NCBI Taxonomy" id="309801"/>
    <lineage>
        <taxon>Bacteria</taxon>
        <taxon>Pseudomonadati</taxon>
        <taxon>Thermomicrobiota</taxon>
        <taxon>Thermomicrobia</taxon>
        <taxon>Thermomicrobiales</taxon>
        <taxon>Thermomicrobiaceae</taxon>
        <taxon>Thermomicrobium</taxon>
    </lineage>
</organism>